<dbReference type="HOGENOM" id="CLU_009583_2_1_6"/>
<dbReference type="GO" id="GO:0016758">
    <property type="term" value="F:hexosyltransferase activity"/>
    <property type="evidence" value="ECO:0007669"/>
    <property type="project" value="TreeGrafter"/>
</dbReference>
<dbReference type="eggNOG" id="COG0438">
    <property type="taxonomic scope" value="Bacteria"/>
</dbReference>
<protein>
    <submittedName>
        <fullName evidence="3">Glycosyltransferase</fullName>
    </submittedName>
</protein>
<name>H8GPA0_METAL</name>
<evidence type="ECO:0000313" key="3">
    <source>
        <dbReference type="EMBL" id="EIC29686.1"/>
    </source>
</evidence>
<dbReference type="STRING" id="686340.Metal_1920"/>
<dbReference type="AlphaFoldDB" id="H8GPA0"/>
<feature type="domain" description="Glycosyltransferase subfamily 4-like N-terminal" evidence="2">
    <location>
        <begin position="16"/>
        <end position="179"/>
    </location>
</feature>
<proteinExistence type="predicted"/>
<dbReference type="PANTHER" id="PTHR45947">
    <property type="entry name" value="SULFOQUINOVOSYL TRANSFERASE SQD2"/>
    <property type="match status" value="1"/>
</dbReference>
<dbReference type="InterPro" id="IPR001296">
    <property type="entry name" value="Glyco_trans_1"/>
</dbReference>
<sequence>MKILNVNSSLSSGTGGGTAERTFQMSRFLAMEGNDCTVLTLDGGLDAARIEALKPARLVAIPLLWPRFHLPRMRWRTIKALVEEADIIHLMNHWGMLNSMVYWAARRARKPYVVCPAGALPLFGRSQLLKRLYNLLVGRAIVRYAAGWIAVTAAEFSQFESYGVPSERITVIPNGVSPDDFPAVDTAEFRRAKKLPDVPFILFMGRLSPIKGPDLLLQAFTSLQERIPDYHLVFAGPDEGMQAGLEDAARQAGIVERVHFLGLVGGRDKAAAYRAARLLAVPSRQEAMSIVVLEAGVCGVPAMLTDQCGFSEITAIDPGLETPATAEGIAAGLERLLLTPGLLERTAGELRELVMQKYTWPRIVGQYVKLYRTLLPTSAGP</sequence>
<keyword evidence="3" id="KW-0808">Transferase</keyword>
<dbReference type="InterPro" id="IPR028098">
    <property type="entry name" value="Glyco_trans_4-like_N"/>
</dbReference>
<dbReference type="Pfam" id="PF00534">
    <property type="entry name" value="Glycos_transf_1"/>
    <property type="match status" value="1"/>
</dbReference>
<dbReference type="Gene3D" id="3.40.50.2000">
    <property type="entry name" value="Glycogen Phosphorylase B"/>
    <property type="match status" value="2"/>
</dbReference>
<organism evidence="3 4">
    <name type="scientific">Methylomicrobium album BG8</name>
    <dbReference type="NCBI Taxonomy" id="686340"/>
    <lineage>
        <taxon>Bacteria</taxon>
        <taxon>Pseudomonadati</taxon>
        <taxon>Pseudomonadota</taxon>
        <taxon>Gammaproteobacteria</taxon>
        <taxon>Methylococcales</taxon>
        <taxon>Methylococcaceae</taxon>
        <taxon>Methylomicrobium</taxon>
    </lineage>
</organism>
<reference evidence="3 4" key="1">
    <citation type="journal article" date="2013" name="Genome Announc.">
        <title>Genome Sequence of the Obligate Gammaproteobacterial Methanotroph Methylomicrobium album Strain BG8.</title>
        <authorList>
            <person name="Kits K.D."/>
            <person name="Kalyuzhnaya M.G."/>
            <person name="Klotz M.G."/>
            <person name="Jetten M.S."/>
            <person name="Op den Camp H.J."/>
            <person name="Vuilleumier S."/>
            <person name="Bringel F."/>
            <person name="Dispirito A.A."/>
            <person name="Murrell J.C."/>
            <person name="Bruce D."/>
            <person name="Cheng J.F."/>
            <person name="Copeland A."/>
            <person name="Goodwin L."/>
            <person name="Hauser L."/>
            <person name="Lajus A."/>
            <person name="Land M.L."/>
            <person name="Lapidus A."/>
            <person name="Lucas S."/>
            <person name="Medigue C."/>
            <person name="Pitluck S."/>
            <person name="Woyke T."/>
            <person name="Zeytun A."/>
            <person name="Stein L.Y."/>
        </authorList>
    </citation>
    <scope>NUCLEOTIDE SEQUENCE [LARGE SCALE GENOMIC DNA]</scope>
    <source>
        <strain evidence="3 4">BG8</strain>
    </source>
</reference>
<dbReference type="RefSeq" id="WP_005371734.1">
    <property type="nucleotide sequence ID" value="NZ_CM001475.1"/>
</dbReference>
<feature type="domain" description="Glycosyl transferase family 1" evidence="1">
    <location>
        <begin position="188"/>
        <end position="345"/>
    </location>
</feature>
<dbReference type="SUPFAM" id="SSF53756">
    <property type="entry name" value="UDP-Glycosyltransferase/glycogen phosphorylase"/>
    <property type="match status" value="1"/>
</dbReference>
<evidence type="ECO:0000259" key="1">
    <source>
        <dbReference type="Pfam" id="PF00534"/>
    </source>
</evidence>
<dbReference type="EMBL" id="CM001475">
    <property type="protein sequence ID" value="EIC29686.1"/>
    <property type="molecule type" value="Genomic_DNA"/>
</dbReference>
<dbReference type="InterPro" id="IPR050194">
    <property type="entry name" value="Glycosyltransferase_grp1"/>
</dbReference>
<keyword evidence="4" id="KW-1185">Reference proteome</keyword>
<dbReference type="Proteomes" id="UP000005090">
    <property type="component" value="Chromosome"/>
</dbReference>
<evidence type="ECO:0000259" key="2">
    <source>
        <dbReference type="Pfam" id="PF13439"/>
    </source>
</evidence>
<accession>H8GPA0</accession>
<dbReference type="Pfam" id="PF13439">
    <property type="entry name" value="Glyco_transf_4"/>
    <property type="match status" value="1"/>
</dbReference>
<evidence type="ECO:0000313" key="4">
    <source>
        <dbReference type="Proteomes" id="UP000005090"/>
    </source>
</evidence>
<dbReference type="PANTHER" id="PTHR45947:SF3">
    <property type="entry name" value="SULFOQUINOVOSYL TRANSFERASE SQD2"/>
    <property type="match status" value="1"/>
</dbReference>
<gene>
    <name evidence="3" type="ORF">Metal_1920</name>
</gene>